<dbReference type="RefSeq" id="WP_221133919.1">
    <property type="nucleotide sequence ID" value="NZ_JABDYC010000009.1"/>
</dbReference>
<dbReference type="CDD" id="cd05238">
    <property type="entry name" value="Gne_like_SDR_e"/>
    <property type="match status" value="1"/>
</dbReference>
<protein>
    <submittedName>
        <fullName evidence="4">SDR family oxidoreductase</fullName>
    </submittedName>
</protein>
<evidence type="ECO:0000259" key="3">
    <source>
        <dbReference type="Pfam" id="PF01370"/>
    </source>
</evidence>
<dbReference type="InterPro" id="IPR050005">
    <property type="entry name" value="DenD"/>
</dbReference>
<proteinExistence type="predicted"/>
<dbReference type="Gene3D" id="3.90.25.10">
    <property type="entry name" value="UDP-galactose 4-epimerase, domain 1"/>
    <property type="match status" value="1"/>
</dbReference>
<evidence type="ECO:0000256" key="2">
    <source>
        <dbReference type="ARBA" id="ARBA00023277"/>
    </source>
</evidence>
<organism evidence="4 5">
    <name type="scientific">Rhizobium lentis</name>
    <dbReference type="NCBI Taxonomy" id="1138194"/>
    <lineage>
        <taxon>Bacteria</taxon>
        <taxon>Pseudomonadati</taxon>
        <taxon>Pseudomonadota</taxon>
        <taxon>Alphaproteobacteria</taxon>
        <taxon>Hyphomicrobiales</taxon>
        <taxon>Rhizobiaceae</taxon>
        <taxon>Rhizobium/Agrobacterium group</taxon>
        <taxon>Rhizobium</taxon>
    </lineage>
</organism>
<accession>A0A9Q3MF11</accession>
<dbReference type="Gene3D" id="3.40.50.720">
    <property type="entry name" value="NAD(P)-binding Rossmann-like Domain"/>
    <property type="match status" value="1"/>
</dbReference>
<evidence type="ECO:0000313" key="5">
    <source>
        <dbReference type="Proteomes" id="UP000749740"/>
    </source>
</evidence>
<keyword evidence="1" id="KW-0521">NADP</keyword>
<dbReference type="Proteomes" id="UP000749740">
    <property type="component" value="Unassembled WGS sequence"/>
</dbReference>
<keyword evidence="2" id="KW-0119">Carbohydrate metabolism</keyword>
<dbReference type="Pfam" id="PF01370">
    <property type="entry name" value="Epimerase"/>
    <property type="match status" value="1"/>
</dbReference>
<dbReference type="InterPro" id="IPR001509">
    <property type="entry name" value="Epimerase_deHydtase"/>
</dbReference>
<dbReference type="SUPFAM" id="SSF51735">
    <property type="entry name" value="NAD(P)-binding Rossmann-fold domains"/>
    <property type="match status" value="1"/>
</dbReference>
<dbReference type="InterPro" id="IPR036291">
    <property type="entry name" value="NAD(P)-bd_dom_sf"/>
</dbReference>
<dbReference type="NCBIfam" id="NF043036">
    <property type="entry name" value="ErythonDh"/>
    <property type="match status" value="1"/>
</dbReference>
<sequence length="328" mass="35419">MHVMILGAAGMIGRKLVEKIAREPLILGRPVTRLTMVDAFEPPVPEALRPVSTALTVDLAATGAADRLIESRPELIFHLAAIVSGEAEADFDKGYAVNLDGTRALFDAIRQLGLKSDYVPRVVFASSIAVFGTPFPEVIPDEFFTTPLTSYGTQKAIDELLLADYSRRGIFDGVGIRLPTICVRPGAPNKAASGFFSNILREPLVGKEAVLPVSDSVRHWFASPRAAVGFFVHAATIDTARIGARRNLTMPGLSALVAEEIEALRRVAGDRAVALIKRVPDPVIERIVAGWPTQFDATRASLLGFKAETSFDEILKVHIEDELGGRIA</sequence>
<feature type="domain" description="NAD-dependent epimerase/dehydratase" evidence="3">
    <location>
        <begin position="3"/>
        <end position="211"/>
    </location>
</feature>
<reference evidence="4" key="1">
    <citation type="submission" date="2020-04" db="EMBL/GenBank/DDBJ databases">
        <title>Global-level population genomics: horizontal gene transfer, symbiosis and evolution in Rhizobia.</title>
        <authorList>
            <person name="Gai Y."/>
        </authorList>
    </citation>
    <scope>NUCLEOTIDE SEQUENCE</scope>
    <source>
        <strain evidence="4">BLR57</strain>
    </source>
</reference>
<comment type="caution">
    <text evidence="4">The sequence shown here is derived from an EMBL/GenBank/DDBJ whole genome shotgun (WGS) entry which is preliminary data.</text>
</comment>
<name>A0A9Q3MF11_9HYPH</name>
<dbReference type="PANTHER" id="PTHR43103:SF3">
    <property type="entry name" value="ADP-L-GLYCERO-D-MANNO-HEPTOSE-6-EPIMERASE"/>
    <property type="match status" value="1"/>
</dbReference>
<dbReference type="AlphaFoldDB" id="A0A9Q3MF11"/>
<dbReference type="PANTHER" id="PTHR43103">
    <property type="entry name" value="NUCLEOSIDE-DIPHOSPHATE-SUGAR EPIMERASE"/>
    <property type="match status" value="1"/>
</dbReference>
<evidence type="ECO:0000313" key="4">
    <source>
        <dbReference type="EMBL" id="MBX5025577.1"/>
    </source>
</evidence>
<evidence type="ECO:0000256" key="1">
    <source>
        <dbReference type="ARBA" id="ARBA00022857"/>
    </source>
</evidence>
<dbReference type="GO" id="GO:0016491">
    <property type="term" value="F:oxidoreductase activity"/>
    <property type="evidence" value="ECO:0007669"/>
    <property type="project" value="InterPro"/>
</dbReference>
<gene>
    <name evidence="4" type="ORF">HJB63_23905</name>
</gene>
<dbReference type="EMBL" id="JABDYC010000009">
    <property type="protein sequence ID" value="MBX5025577.1"/>
    <property type="molecule type" value="Genomic_DNA"/>
</dbReference>